<dbReference type="Proteomes" id="UP000008810">
    <property type="component" value="Chromosome 1"/>
</dbReference>
<evidence type="ECO:0000313" key="1">
    <source>
        <dbReference type="EMBL" id="PNT73741.1"/>
    </source>
</evidence>
<dbReference type="Gramene" id="PNT73741">
    <property type="protein sequence ID" value="PNT73741"/>
    <property type="gene ID" value="BRADI_1g00535v3"/>
</dbReference>
<keyword evidence="3" id="KW-1185">Reference proteome</keyword>
<dbReference type="AlphaFoldDB" id="A0A2K2DHI0"/>
<dbReference type="EMBL" id="CM000880">
    <property type="protein sequence ID" value="PNT73741.1"/>
    <property type="molecule type" value="Genomic_DNA"/>
</dbReference>
<accession>A0A2K2DHI0</accession>
<name>A0A2K2DHI0_BRADI</name>
<gene>
    <name evidence="1" type="ORF">BRADI_1g00535v3</name>
</gene>
<protein>
    <submittedName>
        <fullName evidence="1 2">Uncharacterized protein</fullName>
    </submittedName>
</protein>
<reference evidence="2" key="3">
    <citation type="submission" date="2018-08" db="UniProtKB">
        <authorList>
            <consortium name="EnsemblPlants"/>
        </authorList>
    </citation>
    <scope>IDENTIFICATION</scope>
    <source>
        <strain evidence="2">cv. Bd21</strain>
    </source>
</reference>
<dbReference type="InParanoid" id="A0A2K2DHI0"/>
<reference evidence="1 2" key="1">
    <citation type="journal article" date="2010" name="Nature">
        <title>Genome sequencing and analysis of the model grass Brachypodium distachyon.</title>
        <authorList>
            <consortium name="International Brachypodium Initiative"/>
        </authorList>
    </citation>
    <scope>NUCLEOTIDE SEQUENCE [LARGE SCALE GENOMIC DNA]</scope>
    <source>
        <strain evidence="1 2">Bd21</strain>
    </source>
</reference>
<sequence>MHLLKWPVKLICMYVYKIEIPSDLIHVDISRWASYSCRSSRNLQGHVLITEIHAYG</sequence>
<evidence type="ECO:0000313" key="3">
    <source>
        <dbReference type="Proteomes" id="UP000008810"/>
    </source>
</evidence>
<dbReference type="EnsemblPlants" id="PNT73741">
    <property type="protein sequence ID" value="PNT73741"/>
    <property type="gene ID" value="BRADI_1g00535v3"/>
</dbReference>
<reference evidence="1" key="2">
    <citation type="submission" date="2017-06" db="EMBL/GenBank/DDBJ databases">
        <title>WGS assembly of Brachypodium distachyon.</title>
        <authorList>
            <consortium name="The International Brachypodium Initiative"/>
            <person name="Lucas S."/>
            <person name="Harmon-Smith M."/>
            <person name="Lail K."/>
            <person name="Tice H."/>
            <person name="Grimwood J."/>
            <person name="Bruce D."/>
            <person name="Barry K."/>
            <person name="Shu S."/>
            <person name="Lindquist E."/>
            <person name="Wang M."/>
            <person name="Pitluck S."/>
            <person name="Vogel J.P."/>
            <person name="Garvin D.F."/>
            <person name="Mockler T.C."/>
            <person name="Schmutz J."/>
            <person name="Rokhsar D."/>
            <person name="Bevan M.W."/>
        </authorList>
    </citation>
    <scope>NUCLEOTIDE SEQUENCE</scope>
    <source>
        <strain evidence="1">Bd21</strain>
    </source>
</reference>
<organism evidence="1">
    <name type="scientific">Brachypodium distachyon</name>
    <name type="common">Purple false brome</name>
    <name type="synonym">Trachynia distachya</name>
    <dbReference type="NCBI Taxonomy" id="15368"/>
    <lineage>
        <taxon>Eukaryota</taxon>
        <taxon>Viridiplantae</taxon>
        <taxon>Streptophyta</taxon>
        <taxon>Embryophyta</taxon>
        <taxon>Tracheophyta</taxon>
        <taxon>Spermatophyta</taxon>
        <taxon>Magnoliopsida</taxon>
        <taxon>Liliopsida</taxon>
        <taxon>Poales</taxon>
        <taxon>Poaceae</taxon>
        <taxon>BOP clade</taxon>
        <taxon>Pooideae</taxon>
        <taxon>Stipodae</taxon>
        <taxon>Brachypodieae</taxon>
        <taxon>Brachypodium</taxon>
    </lineage>
</organism>
<proteinExistence type="predicted"/>
<evidence type="ECO:0000313" key="2">
    <source>
        <dbReference type="EnsemblPlants" id="PNT73741"/>
    </source>
</evidence>